<evidence type="ECO:0000313" key="2">
    <source>
        <dbReference type="EMBL" id="GAA1972775.1"/>
    </source>
</evidence>
<keyword evidence="1" id="KW-0732">Signal</keyword>
<proteinExistence type="predicted"/>
<evidence type="ECO:0008006" key="4">
    <source>
        <dbReference type="Google" id="ProtNLM"/>
    </source>
</evidence>
<name>A0ABP5D1W1_9PSEU</name>
<organism evidence="2 3">
    <name type="scientific">Amycolatopsis minnesotensis</name>
    <dbReference type="NCBI Taxonomy" id="337894"/>
    <lineage>
        <taxon>Bacteria</taxon>
        <taxon>Bacillati</taxon>
        <taxon>Actinomycetota</taxon>
        <taxon>Actinomycetes</taxon>
        <taxon>Pseudonocardiales</taxon>
        <taxon>Pseudonocardiaceae</taxon>
        <taxon>Amycolatopsis</taxon>
    </lineage>
</organism>
<evidence type="ECO:0000256" key="1">
    <source>
        <dbReference type="SAM" id="SignalP"/>
    </source>
</evidence>
<dbReference type="EMBL" id="BAAANN010000023">
    <property type="protein sequence ID" value="GAA1972775.1"/>
    <property type="molecule type" value="Genomic_DNA"/>
</dbReference>
<evidence type="ECO:0000313" key="3">
    <source>
        <dbReference type="Proteomes" id="UP001501116"/>
    </source>
</evidence>
<reference evidence="3" key="1">
    <citation type="journal article" date="2019" name="Int. J. Syst. Evol. Microbiol.">
        <title>The Global Catalogue of Microorganisms (GCM) 10K type strain sequencing project: providing services to taxonomists for standard genome sequencing and annotation.</title>
        <authorList>
            <consortium name="The Broad Institute Genomics Platform"/>
            <consortium name="The Broad Institute Genome Sequencing Center for Infectious Disease"/>
            <person name="Wu L."/>
            <person name="Ma J."/>
        </authorList>
    </citation>
    <scope>NUCLEOTIDE SEQUENCE [LARGE SCALE GENOMIC DNA]</scope>
    <source>
        <strain evidence="3">JCM 14545</strain>
    </source>
</reference>
<gene>
    <name evidence="2" type="ORF">GCM10009754_54250</name>
</gene>
<dbReference type="Proteomes" id="UP001501116">
    <property type="component" value="Unassembled WGS sequence"/>
</dbReference>
<keyword evidence="3" id="KW-1185">Reference proteome</keyword>
<comment type="caution">
    <text evidence="2">The sequence shown here is derived from an EMBL/GenBank/DDBJ whole genome shotgun (WGS) entry which is preliminary data.</text>
</comment>
<feature type="chain" id="PRO_5045392850" description="DUF4352 domain-containing protein" evidence="1">
    <location>
        <begin position="24"/>
        <end position="178"/>
    </location>
</feature>
<accession>A0ABP5D1W1</accession>
<feature type="signal peptide" evidence="1">
    <location>
        <begin position="1"/>
        <end position="23"/>
    </location>
</feature>
<dbReference type="RefSeq" id="WP_344424689.1">
    <property type="nucleotide sequence ID" value="NZ_BAAANN010000023.1"/>
</dbReference>
<protein>
    <recommendedName>
        <fullName evidence="4">DUF4352 domain-containing protein</fullName>
    </recommendedName>
</protein>
<sequence length="178" mass="18630">MRTPRHALIVCALLALGACGATPQTDGAAARFGGETAVPQGVASAPKRTDVRFGSAYRFSEGVAVSVSSPRSFRPSDAAYPHSERAVAFEIVVRNEGHQPYRLSGLSANATVDGIQAKQVLDAVQGFSGIVDAGKDVLPGHDVRFNMAFAMPTDLTQLKLALRTSPASGDIAQYCGRA</sequence>
<dbReference type="PROSITE" id="PS51257">
    <property type="entry name" value="PROKAR_LIPOPROTEIN"/>
    <property type="match status" value="1"/>
</dbReference>